<evidence type="ECO:0000256" key="8">
    <source>
        <dbReference type="ARBA" id="ARBA00022989"/>
    </source>
</evidence>
<keyword evidence="10" id="KW-1015">Disulfide bond</keyword>
<evidence type="ECO:0000256" key="7">
    <source>
        <dbReference type="ARBA" id="ARBA00022859"/>
    </source>
</evidence>
<evidence type="ECO:0000256" key="1">
    <source>
        <dbReference type="ARBA" id="ARBA00004479"/>
    </source>
</evidence>
<dbReference type="SUPFAM" id="SSF50876">
    <property type="entry name" value="Avidin/streptavidin"/>
    <property type="match status" value="1"/>
</dbReference>
<keyword evidence="5 12" id="KW-0812">Transmembrane</keyword>
<evidence type="ECO:0000259" key="13">
    <source>
        <dbReference type="Pfam" id="PF00129"/>
    </source>
</evidence>
<dbReference type="SUPFAM" id="SSF54452">
    <property type="entry name" value="MHC antigen-recognition domain"/>
    <property type="match status" value="1"/>
</dbReference>
<dbReference type="Gene3D" id="3.30.500.10">
    <property type="entry name" value="MHC class I-like antigen recognition-like"/>
    <property type="match status" value="1"/>
</dbReference>
<protein>
    <recommendedName>
        <fullName evidence="13">MHC class I-like antigen recognition-like domain-containing protein</fullName>
    </recommendedName>
</protein>
<dbReference type="InterPro" id="IPR011161">
    <property type="entry name" value="MHC_I-like_Ag-recog"/>
</dbReference>
<organism evidence="14 15">
    <name type="scientific">Alligator mississippiensis</name>
    <name type="common">American alligator</name>
    <dbReference type="NCBI Taxonomy" id="8496"/>
    <lineage>
        <taxon>Eukaryota</taxon>
        <taxon>Metazoa</taxon>
        <taxon>Chordata</taxon>
        <taxon>Craniata</taxon>
        <taxon>Vertebrata</taxon>
        <taxon>Euteleostomi</taxon>
        <taxon>Archelosauria</taxon>
        <taxon>Archosauria</taxon>
        <taxon>Crocodylia</taxon>
        <taxon>Alligatoridae</taxon>
        <taxon>Alligatorinae</taxon>
        <taxon>Alligator</taxon>
    </lineage>
</organism>
<comment type="subcellular location">
    <subcellularLocation>
        <location evidence="1">Membrane</location>
        <topology evidence="1">Single-pass type I membrane protein</topology>
    </subcellularLocation>
    <subcellularLocation>
        <location evidence="2">Secreted</location>
    </subcellularLocation>
</comment>
<evidence type="ECO:0000256" key="10">
    <source>
        <dbReference type="ARBA" id="ARBA00023157"/>
    </source>
</evidence>
<dbReference type="PANTHER" id="PTHR16675">
    <property type="entry name" value="MHC CLASS I-RELATED"/>
    <property type="match status" value="1"/>
</dbReference>
<feature type="transmembrane region" description="Helical" evidence="12">
    <location>
        <begin position="136"/>
        <end position="157"/>
    </location>
</feature>
<evidence type="ECO:0000256" key="3">
    <source>
        <dbReference type="ARBA" id="ARBA00022451"/>
    </source>
</evidence>
<evidence type="ECO:0000313" key="14">
    <source>
        <dbReference type="EMBL" id="KYO29725.1"/>
    </source>
</evidence>
<keyword evidence="11" id="KW-0325">Glycoprotein</keyword>
<dbReference type="GO" id="GO:0009897">
    <property type="term" value="C:external side of plasma membrane"/>
    <property type="evidence" value="ECO:0007669"/>
    <property type="project" value="TreeGrafter"/>
</dbReference>
<dbReference type="InterPro" id="IPR005468">
    <property type="entry name" value="Avidin/str"/>
</dbReference>
<keyword evidence="6" id="KW-0732">Signal</keyword>
<dbReference type="Pfam" id="PF01382">
    <property type="entry name" value="Avidin"/>
    <property type="match status" value="1"/>
</dbReference>
<dbReference type="GO" id="GO:0002474">
    <property type="term" value="P:antigen processing and presentation of peptide antigen via MHC class I"/>
    <property type="evidence" value="ECO:0007669"/>
    <property type="project" value="UniProtKB-KW"/>
</dbReference>
<dbReference type="PANTHER" id="PTHR16675:SF242">
    <property type="entry name" value="MAJOR HISTOCOMPATIBILITY COMPLEX CLASS I-RELATED GENE PROTEIN"/>
    <property type="match status" value="1"/>
</dbReference>
<name>A0A151MZ52_ALLMI</name>
<dbReference type="InterPro" id="IPR036179">
    <property type="entry name" value="Ig-like_dom_sf"/>
</dbReference>
<keyword evidence="9 12" id="KW-0472">Membrane</keyword>
<dbReference type="InterPro" id="IPR037055">
    <property type="entry name" value="MHC_I-like_Ag-recog_sf"/>
</dbReference>
<evidence type="ECO:0000256" key="9">
    <source>
        <dbReference type="ARBA" id="ARBA00023136"/>
    </source>
</evidence>
<dbReference type="InterPro" id="IPR011162">
    <property type="entry name" value="MHC_I/II-like_Ag-recog"/>
</dbReference>
<evidence type="ECO:0000256" key="2">
    <source>
        <dbReference type="ARBA" id="ARBA00004613"/>
    </source>
</evidence>
<dbReference type="GO" id="GO:0005615">
    <property type="term" value="C:extracellular space"/>
    <property type="evidence" value="ECO:0007669"/>
    <property type="project" value="TreeGrafter"/>
</dbReference>
<dbReference type="SUPFAM" id="SSF48726">
    <property type="entry name" value="Immunoglobulin"/>
    <property type="match status" value="1"/>
</dbReference>
<dbReference type="InterPro" id="IPR003006">
    <property type="entry name" value="Ig/MHC_CS"/>
</dbReference>
<dbReference type="GO" id="GO:0009374">
    <property type="term" value="F:biotin binding"/>
    <property type="evidence" value="ECO:0007669"/>
    <property type="project" value="InterPro"/>
</dbReference>
<dbReference type="Pfam" id="PF00129">
    <property type="entry name" value="MHC_I"/>
    <property type="match status" value="1"/>
</dbReference>
<dbReference type="Proteomes" id="UP000050525">
    <property type="component" value="Unassembled WGS sequence"/>
</dbReference>
<dbReference type="PROSITE" id="PS00290">
    <property type="entry name" value="IG_MHC"/>
    <property type="match status" value="1"/>
</dbReference>
<dbReference type="Gene3D" id="2.40.128.30">
    <property type="entry name" value="Avidin-like"/>
    <property type="match status" value="1"/>
</dbReference>
<keyword evidence="3" id="KW-0490">MHC I</keyword>
<comment type="caution">
    <text evidence="14">The sequence shown here is derived from an EMBL/GenBank/DDBJ whole genome shotgun (WGS) entry which is preliminary data.</text>
</comment>
<sequence>MVYVDDQHILHYDSETRRQEPRGDWVQGAIGPDFQNMETMYLQGWQDGFKQNLVTLRHHYNQTRGCPVAQLENGEAQPQETSCSWVLPSGDGTYQTWATIEIDSSSNHDYTCSVEHVSLGAALKVAWDKGRMESDLMPTVIMLVILVMATTVTAVTFCNMCWTKPSGPGLRYAHEAPDSESSESCDSTTVFVGQCFKDKSGEESLRTMWLLREEVNSKKDDWKTTRTSSNIFTRIA</sequence>
<reference evidence="14 15" key="1">
    <citation type="journal article" date="2012" name="Genome Biol.">
        <title>Sequencing three crocodilian genomes to illuminate the evolution of archosaurs and amniotes.</title>
        <authorList>
            <person name="St John J.A."/>
            <person name="Braun E.L."/>
            <person name="Isberg S.R."/>
            <person name="Miles L.G."/>
            <person name="Chong A.Y."/>
            <person name="Gongora J."/>
            <person name="Dalzell P."/>
            <person name="Moran C."/>
            <person name="Bed'hom B."/>
            <person name="Abzhanov A."/>
            <person name="Burgess S.C."/>
            <person name="Cooksey A.M."/>
            <person name="Castoe T.A."/>
            <person name="Crawford N.G."/>
            <person name="Densmore L.D."/>
            <person name="Drew J.C."/>
            <person name="Edwards S.V."/>
            <person name="Faircloth B.C."/>
            <person name="Fujita M.K."/>
            <person name="Greenwold M.J."/>
            <person name="Hoffmann F.G."/>
            <person name="Howard J.M."/>
            <person name="Iguchi T."/>
            <person name="Janes D.E."/>
            <person name="Khan S.Y."/>
            <person name="Kohno S."/>
            <person name="de Koning A.J."/>
            <person name="Lance S.L."/>
            <person name="McCarthy F.M."/>
            <person name="McCormack J.E."/>
            <person name="Merchant M.E."/>
            <person name="Peterson D.G."/>
            <person name="Pollock D.D."/>
            <person name="Pourmand N."/>
            <person name="Raney B.J."/>
            <person name="Roessler K.A."/>
            <person name="Sanford J.R."/>
            <person name="Sawyer R.H."/>
            <person name="Schmidt C.J."/>
            <person name="Triplett E.W."/>
            <person name="Tuberville T.D."/>
            <person name="Venegas-Anaya M."/>
            <person name="Howard J.T."/>
            <person name="Jarvis E.D."/>
            <person name="Guillette L.J.Jr."/>
            <person name="Glenn T.C."/>
            <person name="Green R.E."/>
            <person name="Ray D.A."/>
        </authorList>
    </citation>
    <scope>NUCLEOTIDE SEQUENCE [LARGE SCALE GENOMIC DNA]</scope>
    <source>
        <strain evidence="14">KSC_2009_1</strain>
    </source>
</reference>
<evidence type="ECO:0000256" key="6">
    <source>
        <dbReference type="ARBA" id="ARBA00022729"/>
    </source>
</evidence>
<dbReference type="InterPro" id="IPR050208">
    <property type="entry name" value="MHC_class-I_related"/>
</dbReference>
<dbReference type="GO" id="GO:0042612">
    <property type="term" value="C:MHC class I protein complex"/>
    <property type="evidence" value="ECO:0007669"/>
    <property type="project" value="UniProtKB-KW"/>
</dbReference>
<evidence type="ECO:0000256" key="11">
    <source>
        <dbReference type="ARBA" id="ARBA00023180"/>
    </source>
</evidence>
<dbReference type="PROSITE" id="PS51326">
    <property type="entry name" value="AVIDIN_2"/>
    <property type="match status" value="1"/>
</dbReference>
<evidence type="ECO:0000256" key="5">
    <source>
        <dbReference type="ARBA" id="ARBA00022692"/>
    </source>
</evidence>
<evidence type="ECO:0000256" key="12">
    <source>
        <dbReference type="SAM" id="Phobius"/>
    </source>
</evidence>
<keyword evidence="8 12" id="KW-1133">Transmembrane helix</keyword>
<dbReference type="EMBL" id="AKHW03004513">
    <property type="protein sequence ID" value="KYO29725.1"/>
    <property type="molecule type" value="Genomic_DNA"/>
</dbReference>
<dbReference type="GO" id="GO:0006955">
    <property type="term" value="P:immune response"/>
    <property type="evidence" value="ECO:0007669"/>
    <property type="project" value="TreeGrafter"/>
</dbReference>
<accession>A0A151MZ52</accession>
<dbReference type="InterPro" id="IPR036896">
    <property type="entry name" value="Avidin-like_sf"/>
</dbReference>
<dbReference type="AlphaFoldDB" id="A0A151MZ52"/>
<feature type="domain" description="MHC class I-like antigen recognition-like" evidence="13">
    <location>
        <begin position="3"/>
        <end position="71"/>
    </location>
</feature>
<keyword evidence="15" id="KW-1185">Reference proteome</keyword>
<keyword evidence="4" id="KW-0964">Secreted</keyword>
<gene>
    <name evidence="14" type="ORF">Y1Q_0023217</name>
</gene>
<evidence type="ECO:0000313" key="15">
    <source>
        <dbReference type="Proteomes" id="UP000050525"/>
    </source>
</evidence>
<evidence type="ECO:0000256" key="4">
    <source>
        <dbReference type="ARBA" id="ARBA00022525"/>
    </source>
</evidence>
<keyword evidence="7" id="KW-0391">Immunity</keyword>
<proteinExistence type="predicted"/>